<proteinExistence type="inferred from homology"/>
<protein>
    <submittedName>
        <fullName evidence="4">Short-chain dehydrogenase</fullName>
    </submittedName>
</protein>
<gene>
    <name evidence="4" type="ORF">Pflav_010520</name>
</gene>
<dbReference type="PANTHER" id="PTHR43477:SF1">
    <property type="entry name" value="DIHYDROANTICAPSIN 7-DEHYDROGENASE"/>
    <property type="match status" value="1"/>
</dbReference>
<dbReference type="RefSeq" id="WP_173034087.1">
    <property type="nucleotide sequence ID" value="NZ_AP022870.1"/>
</dbReference>
<dbReference type="EMBL" id="AP022870">
    <property type="protein sequence ID" value="BCB74642.1"/>
    <property type="molecule type" value="Genomic_DNA"/>
</dbReference>
<accession>A0A6F8XLE9</accession>
<dbReference type="AlphaFoldDB" id="A0A6F8XLE9"/>
<dbReference type="SUPFAM" id="SSF51735">
    <property type="entry name" value="NAD(P)-binding Rossmann-fold domains"/>
    <property type="match status" value="1"/>
</dbReference>
<dbReference type="PANTHER" id="PTHR43477">
    <property type="entry name" value="DIHYDROANTICAPSIN 7-DEHYDROGENASE"/>
    <property type="match status" value="1"/>
</dbReference>
<dbReference type="PRINTS" id="PR00081">
    <property type="entry name" value="GDHRDH"/>
</dbReference>
<reference evidence="4 5" key="1">
    <citation type="submission" date="2020-03" db="EMBL/GenBank/DDBJ databases">
        <title>Whole genome shotgun sequence of Phytohabitans flavus NBRC 107702.</title>
        <authorList>
            <person name="Komaki H."/>
            <person name="Tamura T."/>
        </authorList>
    </citation>
    <scope>NUCLEOTIDE SEQUENCE [LARGE SCALE GENOMIC DNA]</scope>
    <source>
        <strain evidence="4 5">NBRC 107702</strain>
    </source>
</reference>
<evidence type="ECO:0000259" key="3">
    <source>
        <dbReference type="SMART" id="SM00822"/>
    </source>
</evidence>
<dbReference type="SMART" id="SM00822">
    <property type="entry name" value="PKS_KR"/>
    <property type="match status" value="1"/>
</dbReference>
<dbReference type="Gene3D" id="3.40.50.720">
    <property type="entry name" value="NAD(P)-binding Rossmann-like Domain"/>
    <property type="match status" value="1"/>
</dbReference>
<dbReference type="InterPro" id="IPR057326">
    <property type="entry name" value="KR_dom"/>
</dbReference>
<dbReference type="InterPro" id="IPR002347">
    <property type="entry name" value="SDR_fam"/>
</dbReference>
<evidence type="ECO:0000313" key="5">
    <source>
        <dbReference type="Proteomes" id="UP000502508"/>
    </source>
</evidence>
<keyword evidence="2" id="KW-0560">Oxidoreductase</keyword>
<dbReference type="Pfam" id="PF13561">
    <property type="entry name" value="adh_short_C2"/>
    <property type="match status" value="1"/>
</dbReference>
<evidence type="ECO:0000256" key="1">
    <source>
        <dbReference type="ARBA" id="ARBA00006484"/>
    </source>
</evidence>
<keyword evidence="5" id="KW-1185">Reference proteome</keyword>
<comment type="similarity">
    <text evidence="1">Belongs to the short-chain dehydrogenases/reductases (SDR) family.</text>
</comment>
<organism evidence="4 5">
    <name type="scientific">Phytohabitans flavus</name>
    <dbReference type="NCBI Taxonomy" id="1076124"/>
    <lineage>
        <taxon>Bacteria</taxon>
        <taxon>Bacillati</taxon>
        <taxon>Actinomycetota</taxon>
        <taxon>Actinomycetes</taxon>
        <taxon>Micromonosporales</taxon>
        <taxon>Micromonosporaceae</taxon>
    </lineage>
</organism>
<dbReference type="InterPro" id="IPR051122">
    <property type="entry name" value="SDR_DHRS6-like"/>
</dbReference>
<sequence>MSQPTVNVALADRRIVIVGAGSGIGRAIAHAAARAGASLVLAGRDPRKLEWTAGEVGAHAKVDVASVDLADNTSIAALADRAGHIDHLVSTASAAANGPLAALTPAAVEQAFAAKVSGPLFLAQHFAERIDPAGSMLFFSGVVGWRPAPERVVMATANGALGHLVSALAVELAPIRVNAISPGIVDSGAWDGMGADKAGFLDSVARRLPTRRVGTPADLAHAALFTLTNPFTTGTVLHVDGGGRLA</sequence>
<dbReference type="InterPro" id="IPR036291">
    <property type="entry name" value="NAD(P)-bd_dom_sf"/>
</dbReference>
<dbReference type="GO" id="GO:0016491">
    <property type="term" value="F:oxidoreductase activity"/>
    <property type="evidence" value="ECO:0007669"/>
    <property type="project" value="UniProtKB-KW"/>
</dbReference>
<name>A0A6F8XLE9_9ACTN</name>
<evidence type="ECO:0000256" key="2">
    <source>
        <dbReference type="ARBA" id="ARBA00023002"/>
    </source>
</evidence>
<evidence type="ECO:0000313" key="4">
    <source>
        <dbReference type="EMBL" id="BCB74642.1"/>
    </source>
</evidence>
<dbReference type="Proteomes" id="UP000502508">
    <property type="component" value="Chromosome"/>
</dbReference>
<reference evidence="4 5" key="2">
    <citation type="submission" date="2020-03" db="EMBL/GenBank/DDBJ databases">
        <authorList>
            <person name="Ichikawa N."/>
            <person name="Kimura A."/>
            <person name="Kitahashi Y."/>
            <person name="Uohara A."/>
        </authorList>
    </citation>
    <scope>NUCLEOTIDE SEQUENCE [LARGE SCALE GENOMIC DNA]</scope>
    <source>
        <strain evidence="4 5">NBRC 107702</strain>
    </source>
</reference>
<dbReference type="KEGG" id="pfla:Pflav_010520"/>
<feature type="domain" description="Ketoreductase" evidence="3">
    <location>
        <begin position="13"/>
        <end position="193"/>
    </location>
</feature>